<dbReference type="InterPro" id="IPR001769">
    <property type="entry name" value="Gingipain"/>
</dbReference>
<evidence type="ECO:0000259" key="1">
    <source>
        <dbReference type="Pfam" id="PF01364"/>
    </source>
</evidence>
<reference evidence="2" key="1">
    <citation type="journal article" date="2014" name="Front. Microbiol.">
        <title>High frequency of phylogenetically diverse reductive dehalogenase-homologous genes in deep subseafloor sedimentary metagenomes.</title>
        <authorList>
            <person name="Kawai M."/>
            <person name="Futagami T."/>
            <person name="Toyoda A."/>
            <person name="Takaki Y."/>
            <person name="Nishi S."/>
            <person name="Hori S."/>
            <person name="Arai W."/>
            <person name="Tsubouchi T."/>
            <person name="Morono Y."/>
            <person name="Uchiyama I."/>
            <person name="Ito T."/>
            <person name="Fujiyama A."/>
            <person name="Inagaki F."/>
            <person name="Takami H."/>
        </authorList>
    </citation>
    <scope>NUCLEOTIDE SEQUENCE</scope>
    <source>
        <strain evidence="2">Expedition CK06-06</strain>
    </source>
</reference>
<name>X0VNU5_9ZZZZ</name>
<dbReference type="SUPFAM" id="SSF52129">
    <property type="entry name" value="Caspase-like"/>
    <property type="match status" value="1"/>
</dbReference>
<comment type="caution">
    <text evidence="2">The sequence shown here is derived from an EMBL/GenBank/DDBJ whole genome shotgun (WGS) entry which is preliminary data.</text>
</comment>
<organism evidence="2">
    <name type="scientific">marine sediment metagenome</name>
    <dbReference type="NCBI Taxonomy" id="412755"/>
    <lineage>
        <taxon>unclassified sequences</taxon>
        <taxon>metagenomes</taxon>
        <taxon>ecological metagenomes</taxon>
    </lineage>
</organism>
<dbReference type="GO" id="GO:0008234">
    <property type="term" value="F:cysteine-type peptidase activity"/>
    <property type="evidence" value="ECO:0007669"/>
    <property type="project" value="InterPro"/>
</dbReference>
<accession>X0VNU5</accession>
<dbReference type="EMBL" id="BARS01032914">
    <property type="protein sequence ID" value="GAG19925.1"/>
    <property type="molecule type" value="Genomic_DNA"/>
</dbReference>
<dbReference type="GO" id="GO:0006508">
    <property type="term" value="P:proteolysis"/>
    <property type="evidence" value="ECO:0007669"/>
    <property type="project" value="InterPro"/>
</dbReference>
<sequence length="139" mass="15367">MDSLNQGQLLVNYIGHGSARIWNGSLLTSSDAWNLTNSPYLPFLVSMTCLNGFFQDPYSESMAETFLKAERGGAVAVWSSSGLTDPEGQLIMNKELIRLLFNGEGLTIGEAIMRAKQVVTDVDIRKTWILLGDPTLRLR</sequence>
<dbReference type="InterPro" id="IPR029030">
    <property type="entry name" value="Caspase-like_dom_sf"/>
</dbReference>
<dbReference type="Pfam" id="PF01364">
    <property type="entry name" value="Peptidase_C25"/>
    <property type="match status" value="1"/>
</dbReference>
<evidence type="ECO:0000313" key="2">
    <source>
        <dbReference type="EMBL" id="GAG19925.1"/>
    </source>
</evidence>
<dbReference type="AlphaFoldDB" id="X0VNU5"/>
<protein>
    <recommendedName>
        <fullName evidence="1">Gingipain domain-containing protein</fullName>
    </recommendedName>
</protein>
<feature type="domain" description="Gingipain" evidence="1">
    <location>
        <begin position="2"/>
        <end position="138"/>
    </location>
</feature>
<gene>
    <name evidence="2" type="ORF">S01H1_51033</name>
</gene>
<dbReference type="Gene3D" id="3.40.50.1460">
    <property type="match status" value="1"/>
</dbReference>
<proteinExistence type="predicted"/>